<feature type="domain" description="Shikimate dehydrogenase substrate binding N-terminal" evidence="5">
    <location>
        <begin position="23"/>
        <end position="108"/>
    </location>
</feature>
<dbReference type="InterPro" id="IPR036291">
    <property type="entry name" value="NAD(P)-bd_dom_sf"/>
</dbReference>
<evidence type="ECO:0000313" key="6">
    <source>
        <dbReference type="EMBL" id="MCC8429277.1"/>
    </source>
</evidence>
<dbReference type="NCBIfam" id="NF001312">
    <property type="entry name" value="PRK00258.1-4"/>
    <property type="match status" value="1"/>
</dbReference>
<dbReference type="Proteomes" id="UP001198862">
    <property type="component" value="Unassembled WGS sequence"/>
</dbReference>
<organism evidence="6 7">
    <name type="scientific">Reyranella aquatilis</name>
    <dbReference type="NCBI Taxonomy" id="2035356"/>
    <lineage>
        <taxon>Bacteria</taxon>
        <taxon>Pseudomonadati</taxon>
        <taxon>Pseudomonadota</taxon>
        <taxon>Alphaproteobacteria</taxon>
        <taxon>Hyphomicrobiales</taxon>
        <taxon>Reyranellaceae</taxon>
        <taxon>Reyranella</taxon>
    </lineage>
</organism>
<evidence type="ECO:0000256" key="3">
    <source>
        <dbReference type="ARBA" id="ARBA00023141"/>
    </source>
</evidence>
<sequence length="300" mass="31960">MSAAPSPYDTLLAEAAGRPFSAIVGWPVEHSRSPALHGYWLKKHRIDGHYGRLPVEPNAAALGTLADFLRSTPNARGCNLTLPHKIEIMPFLDRIDAVARRIGAVNTVVKQPDGTLEGRNTDAFGFLEALKYNAPHWMADTGPVVVLGAGGAARAVVASLIDAGVPELRLVNRTRETAVDLGVAFTPAGGQRIVVGSWDERSALLEGATLLVNTTSLGMKGQPGLDIDLARLPHEAVVYDIVYVPLETYLLAAARSRGNRCVDGLGMLLHQGRPGFEAWFGPTVDVTAEQRHAVAADLGA</sequence>
<evidence type="ECO:0000313" key="7">
    <source>
        <dbReference type="Proteomes" id="UP001198862"/>
    </source>
</evidence>
<comment type="catalytic activity">
    <reaction evidence="4">
        <text>shikimate + NADP(+) = 3-dehydroshikimate + NADPH + H(+)</text>
        <dbReference type="Rhea" id="RHEA:17737"/>
        <dbReference type="ChEBI" id="CHEBI:15378"/>
        <dbReference type="ChEBI" id="CHEBI:16630"/>
        <dbReference type="ChEBI" id="CHEBI:36208"/>
        <dbReference type="ChEBI" id="CHEBI:57783"/>
        <dbReference type="ChEBI" id="CHEBI:58349"/>
        <dbReference type="EC" id="1.1.1.25"/>
    </reaction>
</comment>
<dbReference type="EMBL" id="JAJISD010000003">
    <property type="protein sequence ID" value="MCC8429277.1"/>
    <property type="molecule type" value="Genomic_DNA"/>
</dbReference>
<keyword evidence="3 4" id="KW-0057">Aromatic amino acid biosynthesis</keyword>
<comment type="caution">
    <text evidence="6">The sequence shown here is derived from an EMBL/GenBank/DDBJ whole genome shotgun (WGS) entry which is preliminary data.</text>
</comment>
<reference evidence="6 7" key="1">
    <citation type="submission" date="2021-11" db="EMBL/GenBank/DDBJ databases">
        <authorList>
            <person name="Lee D.-H."/>
            <person name="Kim S.-B."/>
        </authorList>
    </citation>
    <scope>NUCLEOTIDE SEQUENCE [LARGE SCALE GENOMIC DNA]</scope>
    <source>
        <strain evidence="6 7">KCTC 52223</strain>
    </source>
</reference>
<dbReference type="PANTHER" id="PTHR21089:SF1">
    <property type="entry name" value="BIFUNCTIONAL 3-DEHYDROQUINATE DEHYDRATASE_SHIKIMATE DEHYDROGENASE, CHLOROPLASTIC"/>
    <property type="match status" value="1"/>
</dbReference>
<dbReference type="SUPFAM" id="SSF53223">
    <property type="entry name" value="Aminoacid dehydrogenase-like, N-terminal domain"/>
    <property type="match status" value="1"/>
</dbReference>
<keyword evidence="2 4" id="KW-0560">Oxidoreductase</keyword>
<dbReference type="Gene3D" id="3.40.50.10860">
    <property type="entry name" value="Leucine Dehydrogenase, chain A, domain 1"/>
    <property type="match status" value="1"/>
</dbReference>
<comment type="caution">
    <text evidence="4">Lacks conserved residue(s) required for the propagation of feature annotation.</text>
</comment>
<dbReference type="EC" id="1.1.1.25" evidence="4"/>
<feature type="binding site" evidence="4">
    <location>
        <position position="271"/>
    </location>
    <ligand>
        <name>shikimate</name>
        <dbReference type="ChEBI" id="CHEBI:36208"/>
    </ligand>
</feature>
<feature type="active site" description="Proton acceptor" evidence="4">
    <location>
        <position position="85"/>
    </location>
</feature>
<dbReference type="InterPro" id="IPR022893">
    <property type="entry name" value="Shikimate_DH_fam"/>
</dbReference>
<comment type="similarity">
    <text evidence="4">Belongs to the shikimate dehydrogenase family.</text>
</comment>
<proteinExistence type="inferred from homology"/>
<dbReference type="InterPro" id="IPR046346">
    <property type="entry name" value="Aminoacid_DH-like_N_sf"/>
</dbReference>
<feature type="binding site" evidence="4">
    <location>
        <position position="122"/>
    </location>
    <ligand>
        <name>shikimate</name>
        <dbReference type="ChEBI" id="CHEBI:36208"/>
    </ligand>
</feature>
<dbReference type="InterPro" id="IPR013708">
    <property type="entry name" value="Shikimate_DH-bd_N"/>
</dbReference>
<feature type="binding site" evidence="4">
    <location>
        <position position="264"/>
    </location>
    <ligand>
        <name>NADP(+)</name>
        <dbReference type="ChEBI" id="CHEBI:58349"/>
    </ligand>
</feature>
<name>A0ABS8KT70_9HYPH</name>
<comment type="function">
    <text evidence="4">Involved in the biosynthesis of the chorismate, which leads to the biosynthesis of aromatic amino acids. Catalyzes the reversible NADPH linked reduction of 3-dehydroshikimate (DHSA) to yield shikimate (SA).</text>
</comment>
<comment type="subunit">
    <text evidence="4">Homodimer.</text>
</comment>
<dbReference type="SUPFAM" id="SSF51735">
    <property type="entry name" value="NAD(P)-binding Rossmann-fold domains"/>
    <property type="match status" value="1"/>
</dbReference>
<feature type="binding site" evidence="4">
    <location>
        <position position="81"/>
    </location>
    <ligand>
        <name>shikimate</name>
        <dbReference type="ChEBI" id="CHEBI:36208"/>
    </ligand>
</feature>
<dbReference type="PANTHER" id="PTHR21089">
    <property type="entry name" value="SHIKIMATE DEHYDROGENASE"/>
    <property type="match status" value="1"/>
</dbReference>
<dbReference type="Gene3D" id="3.40.50.720">
    <property type="entry name" value="NAD(P)-binding Rossmann-like Domain"/>
    <property type="match status" value="1"/>
</dbReference>
<feature type="binding site" evidence="4">
    <location>
        <position position="243"/>
    </location>
    <ligand>
        <name>shikimate</name>
        <dbReference type="ChEBI" id="CHEBI:36208"/>
    </ligand>
</feature>
<dbReference type="CDD" id="cd01065">
    <property type="entry name" value="NAD_bind_Shikimate_DH"/>
    <property type="match status" value="1"/>
</dbReference>
<protein>
    <recommendedName>
        <fullName evidence="4">Shikimate dehydrogenase (NADP(+))</fullName>
        <shortName evidence="4">SDH</shortName>
        <ecNumber evidence="4">1.1.1.25</ecNumber>
    </recommendedName>
</protein>
<feature type="binding site" evidence="4">
    <location>
        <position position="241"/>
    </location>
    <ligand>
        <name>NADP(+)</name>
        <dbReference type="ChEBI" id="CHEBI:58349"/>
    </ligand>
</feature>
<feature type="binding site" evidence="4">
    <location>
        <position position="106"/>
    </location>
    <ligand>
        <name>shikimate</name>
        <dbReference type="ChEBI" id="CHEBI:36208"/>
    </ligand>
</feature>
<evidence type="ECO:0000259" key="5">
    <source>
        <dbReference type="Pfam" id="PF08501"/>
    </source>
</evidence>
<dbReference type="Pfam" id="PF08501">
    <property type="entry name" value="Shikimate_dh_N"/>
    <property type="match status" value="1"/>
</dbReference>
<accession>A0ABS8KT70</accession>
<gene>
    <name evidence="4" type="primary">aroE</name>
    <name evidence="6" type="ORF">LJ725_09875</name>
</gene>
<dbReference type="HAMAP" id="MF_00222">
    <property type="entry name" value="Shikimate_DH_AroE"/>
    <property type="match status" value="1"/>
</dbReference>
<dbReference type="GO" id="GO:0004764">
    <property type="term" value="F:shikimate 3-dehydrogenase (NADP+) activity"/>
    <property type="evidence" value="ECO:0007669"/>
    <property type="project" value="UniProtKB-EC"/>
</dbReference>
<keyword evidence="4" id="KW-0521">NADP</keyword>
<feature type="binding site" evidence="4">
    <location>
        <begin position="31"/>
        <end position="33"/>
    </location>
    <ligand>
        <name>shikimate</name>
        <dbReference type="ChEBI" id="CHEBI:36208"/>
    </ligand>
</feature>
<evidence type="ECO:0000256" key="4">
    <source>
        <dbReference type="HAMAP-Rule" id="MF_00222"/>
    </source>
</evidence>
<feature type="binding site" evidence="4">
    <location>
        <begin position="148"/>
        <end position="152"/>
    </location>
    <ligand>
        <name>NADP(+)</name>
        <dbReference type="ChEBI" id="CHEBI:58349"/>
    </ligand>
</feature>
<dbReference type="RefSeq" id="WP_230550484.1">
    <property type="nucleotide sequence ID" value="NZ_JAJISD010000003.1"/>
</dbReference>
<evidence type="ECO:0000256" key="1">
    <source>
        <dbReference type="ARBA" id="ARBA00004871"/>
    </source>
</evidence>
<keyword evidence="4" id="KW-0028">Amino-acid biosynthesis</keyword>
<comment type="pathway">
    <text evidence="1 4">Metabolic intermediate biosynthesis; chorismate biosynthesis; chorismate from D-erythrose 4-phosphate and phosphoenolpyruvate: step 4/7.</text>
</comment>
<evidence type="ECO:0000256" key="2">
    <source>
        <dbReference type="ARBA" id="ARBA00023002"/>
    </source>
</evidence>
<keyword evidence="7" id="KW-1185">Reference proteome</keyword>